<organism evidence="2 3">
    <name type="scientific">Akanthomyces muscarius</name>
    <name type="common">Entomopathogenic fungus</name>
    <name type="synonym">Lecanicillium muscarium</name>
    <dbReference type="NCBI Taxonomy" id="2231603"/>
    <lineage>
        <taxon>Eukaryota</taxon>
        <taxon>Fungi</taxon>
        <taxon>Dikarya</taxon>
        <taxon>Ascomycota</taxon>
        <taxon>Pezizomycotina</taxon>
        <taxon>Sordariomycetes</taxon>
        <taxon>Hypocreomycetidae</taxon>
        <taxon>Hypocreales</taxon>
        <taxon>Cordycipitaceae</taxon>
        <taxon>Akanthomyces</taxon>
    </lineage>
</organism>
<accession>A0A9W8UQ26</accession>
<comment type="caution">
    <text evidence="2">The sequence shown here is derived from an EMBL/GenBank/DDBJ whole genome shotgun (WGS) entry which is preliminary data.</text>
</comment>
<feature type="compositionally biased region" description="Polar residues" evidence="1">
    <location>
        <begin position="1"/>
        <end position="26"/>
    </location>
</feature>
<proteinExistence type="predicted"/>
<dbReference type="Proteomes" id="UP001144673">
    <property type="component" value="Unassembled WGS sequence"/>
</dbReference>
<protein>
    <submittedName>
        <fullName evidence="2">Uncharacterized protein</fullName>
    </submittedName>
</protein>
<name>A0A9W8UQ26_AKAMU</name>
<reference evidence="2" key="1">
    <citation type="journal article" date="2023" name="Access Microbiol">
        <title>De-novo genome assembly for Akanthomyces muscarius, a biocontrol agent of insect agricultural pests.</title>
        <authorList>
            <person name="Erdos Z."/>
            <person name="Studholme D.J."/>
            <person name="Raymond B."/>
            <person name="Sharma M."/>
        </authorList>
    </citation>
    <scope>NUCLEOTIDE SEQUENCE</scope>
    <source>
        <strain evidence="2">Ve6</strain>
    </source>
</reference>
<evidence type="ECO:0000313" key="2">
    <source>
        <dbReference type="EMBL" id="KAJ4161682.1"/>
    </source>
</evidence>
<dbReference type="RefSeq" id="XP_056058066.1">
    <property type="nucleotide sequence ID" value="XM_056199636.1"/>
</dbReference>
<sequence length="484" mass="53389">MRISPQSRRTQKDASPSQARPATSEPTAEESREPQKRITVGLNFASSATSASYSGAGNPEPKSVTFGEAPVGPGGLSMAAYKLPTNVKFLEPGRFRTLGHEMVIDMDTTSSGAKQSMDENLCTPGSEGDFFLKLCDKYGVCKWDVIRQLLADAFHYIQLDVKRALGKDDSDTLEQNDWTVTNAVPMIWTGGGPGLEIQKQFARCMEEVGYPTGNKIICEDESILTKAWVERGNKKLSNLAVDPEATQGYADVGACTMDLAFRFVWFPNTLLAGKAVGCAGGMADFWRWLHVRCDHNSWMFKVAATYVHHLTPDFAEDFTCDSHTIALDEIREKLGKVFEAPLALIETMIKNHRRLIEFTVSGEAPTSNAYIRDMFATRIGNALTEAGMPECQVVFIKAEDASLAVSKGAAIPYDEDPRLRFWERCFGIRLHMCSEQGDCATTGPCKREETYVAQLKGRKSWKLANWVHLPTNGSNGHSTKGLGL</sequence>
<feature type="region of interest" description="Disordered" evidence="1">
    <location>
        <begin position="1"/>
        <end position="42"/>
    </location>
</feature>
<evidence type="ECO:0000256" key="1">
    <source>
        <dbReference type="SAM" id="MobiDB-lite"/>
    </source>
</evidence>
<dbReference type="KEGG" id="amus:LMH87_007707"/>
<keyword evidence="3" id="KW-1185">Reference proteome</keyword>
<dbReference type="GeneID" id="80894866"/>
<evidence type="ECO:0000313" key="3">
    <source>
        <dbReference type="Proteomes" id="UP001144673"/>
    </source>
</evidence>
<dbReference type="AlphaFoldDB" id="A0A9W8UQ26"/>
<dbReference type="EMBL" id="JAJHUN010000002">
    <property type="protein sequence ID" value="KAJ4161682.1"/>
    <property type="molecule type" value="Genomic_DNA"/>
</dbReference>
<gene>
    <name evidence="2" type="ORF">LMH87_007707</name>
</gene>